<dbReference type="EMBL" id="BJYZ01000065">
    <property type="protein sequence ID" value="GEO43163.1"/>
    <property type="molecule type" value="Genomic_DNA"/>
</dbReference>
<gene>
    <name evidence="1" type="ORF">SAE02_73110</name>
</gene>
<evidence type="ECO:0000313" key="1">
    <source>
        <dbReference type="EMBL" id="GEO43163.1"/>
    </source>
</evidence>
<name>A0A512E358_9PROT</name>
<comment type="caution">
    <text evidence="1">The sequence shown here is derived from an EMBL/GenBank/DDBJ whole genome shotgun (WGS) entry which is preliminary data.</text>
</comment>
<evidence type="ECO:0000313" key="2">
    <source>
        <dbReference type="Proteomes" id="UP000321523"/>
    </source>
</evidence>
<proteinExistence type="predicted"/>
<organism evidence="1 2">
    <name type="scientific">Skermanella aerolata</name>
    <dbReference type="NCBI Taxonomy" id="393310"/>
    <lineage>
        <taxon>Bacteria</taxon>
        <taxon>Pseudomonadati</taxon>
        <taxon>Pseudomonadota</taxon>
        <taxon>Alphaproteobacteria</taxon>
        <taxon>Rhodospirillales</taxon>
        <taxon>Azospirillaceae</taxon>
        <taxon>Skermanella</taxon>
    </lineage>
</organism>
<keyword evidence="2" id="KW-1185">Reference proteome</keyword>
<reference evidence="1 2" key="1">
    <citation type="submission" date="2019-07" db="EMBL/GenBank/DDBJ databases">
        <title>Whole genome shotgun sequence of Skermanella aerolata NBRC 106429.</title>
        <authorList>
            <person name="Hosoyama A."/>
            <person name="Uohara A."/>
            <person name="Ohji S."/>
            <person name="Ichikawa N."/>
        </authorList>
    </citation>
    <scope>NUCLEOTIDE SEQUENCE [LARGE SCALE GENOMIC DNA]</scope>
    <source>
        <strain evidence="1 2">NBRC 106429</strain>
    </source>
</reference>
<sequence>MDRKNDQRLDWYLLSAQTDSILEAGLSLIADCGGAWQRDGVNSLRIWQGSATWRIGHPIRHSPVPGGPWKSTGE</sequence>
<dbReference type="AlphaFoldDB" id="A0A512E358"/>
<protein>
    <submittedName>
        <fullName evidence="1">Uncharacterized protein</fullName>
    </submittedName>
</protein>
<dbReference type="Proteomes" id="UP000321523">
    <property type="component" value="Unassembled WGS sequence"/>
</dbReference>
<accession>A0A512E358</accession>